<evidence type="ECO:0000259" key="1">
    <source>
        <dbReference type="Pfam" id="PF26481"/>
    </source>
</evidence>
<sequence length="58" mass="6622">MNDDIRNRLVVAERIFEDSFGTIEEELNVDDAELVQLRRACRLLGVGRISSSRGTIWS</sequence>
<name>A0A1H3KKE0_9EURY</name>
<dbReference type="InterPro" id="IPR058467">
    <property type="entry name" value="DUF8154"/>
</dbReference>
<protein>
    <recommendedName>
        <fullName evidence="1">DUF8154 domain-containing protein</fullName>
    </recommendedName>
</protein>
<reference evidence="3" key="1">
    <citation type="submission" date="2016-10" db="EMBL/GenBank/DDBJ databases">
        <authorList>
            <person name="Varghese N."/>
            <person name="Submissions S."/>
        </authorList>
    </citation>
    <scope>NUCLEOTIDE SEQUENCE [LARGE SCALE GENOMIC DNA]</scope>
    <source>
        <strain evidence="3">DC30,IBRC 10041,KCTC 4046</strain>
    </source>
</reference>
<dbReference type="Pfam" id="PF26481">
    <property type="entry name" value="DUF8154"/>
    <property type="match status" value="1"/>
</dbReference>
<gene>
    <name evidence="2" type="ORF">SAMN05216564_10651</name>
</gene>
<keyword evidence="3" id="KW-1185">Reference proteome</keyword>
<dbReference type="AlphaFoldDB" id="A0A1H3KKE0"/>
<proteinExistence type="predicted"/>
<evidence type="ECO:0000313" key="3">
    <source>
        <dbReference type="Proteomes" id="UP000199079"/>
    </source>
</evidence>
<feature type="domain" description="DUF8154" evidence="1">
    <location>
        <begin position="2"/>
        <end position="47"/>
    </location>
</feature>
<dbReference type="EMBL" id="FNPC01000006">
    <property type="protein sequence ID" value="SDY52480.1"/>
    <property type="molecule type" value="Genomic_DNA"/>
</dbReference>
<evidence type="ECO:0000313" key="2">
    <source>
        <dbReference type="EMBL" id="SDY52480.1"/>
    </source>
</evidence>
<organism evidence="2 3">
    <name type="scientific">Halopenitus persicus</name>
    <dbReference type="NCBI Taxonomy" id="1048396"/>
    <lineage>
        <taxon>Archaea</taxon>
        <taxon>Methanobacteriati</taxon>
        <taxon>Methanobacteriota</taxon>
        <taxon>Stenosarchaea group</taxon>
        <taxon>Halobacteria</taxon>
        <taxon>Halobacteriales</taxon>
        <taxon>Haloferacaceae</taxon>
        <taxon>Halopenitus</taxon>
    </lineage>
</organism>
<accession>A0A1H3KKE0</accession>
<dbReference type="Proteomes" id="UP000199079">
    <property type="component" value="Unassembled WGS sequence"/>
</dbReference>
<dbReference type="RefSeq" id="WP_256335702.1">
    <property type="nucleotide sequence ID" value="NZ_FNPC01000006.1"/>
</dbReference>